<keyword evidence="3 9" id="KW-0028">Amino-acid biosynthesis</keyword>
<evidence type="ECO:0000256" key="6">
    <source>
        <dbReference type="ARBA" id="ARBA00023002"/>
    </source>
</evidence>
<evidence type="ECO:0000256" key="9">
    <source>
        <dbReference type="HAMAP-Rule" id="MF_01682"/>
    </source>
</evidence>
<dbReference type="GO" id="GO:0016151">
    <property type="term" value="F:nickel cation binding"/>
    <property type="evidence" value="ECO:0007669"/>
    <property type="project" value="UniProtKB-UniRule"/>
</dbReference>
<dbReference type="PANTHER" id="PTHR23418:SF0">
    <property type="entry name" value="ACIREDUCTONE DIOXYGENASE"/>
    <property type="match status" value="1"/>
</dbReference>
<dbReference type="GO" id="GO:0010309">
    <property type="term" value="F:acireductone dioxygenase [iron(II)-requiring] activity"/>
    <property type="evidence" value="ECO:0007669"/>
    <property type="project" value="UniProtKB-UniRule"/>
</dbReference>
<feature type="binding site" evidence="9">
    <location>
        <position position="98"/>
    </location>
    <ligand>
        <name>Ni(2+)</name>
        <dbReference type="ChEBI" id="CHEBI:49786"/>
    </ligand>
</feature>
<sequence>MQSQLTICPEGNSSQKEVYSDFETIKKHLAAVGIGYERWVAEQPLAADASPEEVAKAYKTSIDKIMQQGYKTYDVVSLHPDAPQASEARKKFIDEHTHGEDEVRFFVDGSGMFYIHKAGKVFMMLCTKGDFINLPAGTTHWFDMGPKPFFKAIRVFNNPEGWVATFTGSDISQKFPKYE</sequence>
<dbReference type="UniPathway" id="UPA00904">
    <property type="reaction ID" value="UER00878"/>
</dbReference>
<dbReference type="EC" id="1.13.11.54" evidence="9"/>
<keyword evidence="11" id="KW-1185">Reference proteome</keyword>
<keyword evidence="4 9" id="KW-0479">Metal-binding</keyword>
<keyword evidence="2 9" id="KW-0533">Nickel</keyword>
<comment type="catalytic activity">
    <reaction evidence="1 9">
        <text>1,2-dihydroxy-5-(methylsulfanyl)pent-1-en-3-one + O2 = 4-methylsulfanyl-2-oxobutanoate + formate + 2 H(+)</text>
        <dbReference type="Rhea" id="RHEA:24504"/>
        <dbReference type="ChEBI" id="CHEBI:15378"/>
        <dbReference type="ChEBI" id="CHEBI:15379"/>
        <dbReference type="ChEBI" id="CHEBI:15740"/>
        <dbReference type="ChEBI" id="CHEBI:16723"/>
        <dbReference type="ChEBI" id="CHEBI:49252"/>
        <dbReference type="EC" id="1.13.11.54"/>
    </reaction>
</comment>
<evidence type="ECO:0000256" key="3">
    <source>
        <dbReference type="ARBA" id="ARBA00022605"/>
    </source>
</evidence>
<dbReference type="GO" id="GO:0019509">
    <property type="term" value="P:L-methionine salvage from methylthioadenosine"/>
    <property type="evidence" value="ECO:0007669"/>
    <property type="project" value="UniProtKB-UniRule"/>
</dbReference>
<dbReference type="EMBL" id="CP002960">
    <property type="protein sequence ID" value="AFM14816.1"/>
    <property type="molecule type" value="Genomic_DNA"/>
</dbReference>
<feature type="binding site" evidence="9">
    <location>
        <position position="140"/>
    </location>
    <ligand>
        <name>Ni(2+)</name>
        <dbReference type="ChEBI" id="CHEBI:49786"/>
    </ligand>
</feature>
<dbReference type="PATRIC" id="fig|869212.3.peg.4223"/>
<feature type="binding site" evidence="9">
    <location>
        <position position="140"/>
    </location>
    <ligand>
        <name>Fe(2+)</name>
        <dbReference type="ChEBI" id="CHEBI:29033"/>
    </ligand>
</feature>
<evidence type="ECO:0000256" key="1">
    <source>
        <dbReference type="ARBA" id="ARBA00000428"/>
    </source>
</evidence>
<name>I4BC09_TURPD</name>
<dbReference type="RefSeq" id="WP_014805291.1">
    <property type="nucleotide sequence ID" value="NC_018021.1"/>
</dbReference>
<comment type="cofactor">
    <cofactor evidence="9">
        <name>Ni(2+)</name>
        <dbReference type="ChEBI" id="CHEBI:49786"/>
    </cofactor>
    <text evidence="9">Binds 1 nickel ion per monomer.</text>
</comment>
<comment type="pathway">
    <text evidence="9">Amino-acid biosynthesis; L-methionine biosynthesis via salvage pathway; L-methionine from S-methyl-5-thio-alpha-D-ribose 1-phosphate: step 5/6.</text>
</comment>
<gene>
    <name evidence="9" type="primary">mtnD</name>
    <name evidence="10" type="ordered locus">Turpa_0014</name>
</gene>
<feature type="binding site" evidence="9">
    <location>
        <position position="102"/>
    </location>
    <ligand>
        <name>Fe(2+)</name>
        <dbReference type="ChEBI" id="CHEBI:29033"/>
    </ligand>
</feature>
<evidence type="ECO:0000256" key="5">
    <source>
        <dbReference type="ARBA" id="ARBA00022964"/>
    </source>
</evidence>
<comment type="cofactor">
    <cofactor evidence="9">
        <name>Fe(2+)</name>
        <dbReference type="ChEBI" id="CHEBI:29033"/>
    </cofactor>
    <text evidence="9">Binds 1 Fe(2+) cation per monomer.</text>
</comment>
<proteinExistence type="inferred from homology"/>
<comment type="subunit">
    <text evidence="9">Monomer.</text>
</comment>
<feature type="binding site" evidence="9">
    <location>
        <position position="102"/>
    </location>
    <ligand>
        <name>Ni(2+)</name>
        <dbReference type="ChEBI" id="CHEBI:49786"/>
    </ligand>
</feature>
<dbReference type="OrthoDB" id="9795636at2"/>
<dbReference type="Pfam" id="PF03079">
    <property type="entry name" value="ARD"/>
    <property type="match status" value="1"/>
</dbReference>
<keyword evidence="8 9" id="KW-0486">Methionine biosynthesis</keyword>
<reference evidence="10 11" key="1">
    <citation type="submission" date="2012-06" db="EMBL/GenBank/DDBJ databases">
        <title>The complete plasmid of genome of Turneriella parva DSM 21527.</title>
        <authorList>
            <consortium name="US DOE Joint Genome Institute (JGI-PGF)"/>
            <person name="Lucas S."/>
            <person name="Han J."/>
            <person name="Lapidus A."/>
            <person name="Bruce D."/>
            <person name="Goodwin L."/>
            <person name="Pitluck S."/>
            <person name="Peters L."/>
            <person name="Kyrpides N."/>
            <person name="Mavromatis K."/>
            <person name="Ivanova N."/>
            <person name="Mikhailova N."/>
            <person name="Chertkov O."/>
            <person name="Detter J.C."/>
            <person name="Tapia R."/>
            <person name="Han C."/>
            <person name="Land M."/>
            <person name="Hauser L."/>
            <person name="Markowitz V."/>
            <person name="Cheng J.-F."/>
            <person name="Hugenholtz P."/>
            <person name="Woyke T."/>
            <person name="Wu D."/>
            <person name="Gronow S."/>
            <person name="Wellnitz S."/>
            <person name="Brambilla E."/>
            <person name="Klenk H.-P."/>
            <person name="Eisen J.A."/>
        </authorList>
    </citation>
    <scope>NUCLEOTIDE SEQUENCE [LARGE SCALE GENOMIC DNA]</scope>
    <source>
        <strain evidence="11">ATCC BAA-1111 / DSM 21527 / NCTC 11395 / H</strain>
        <plasmid evidence="11">Plasmid pTURPA.01</plasmid>
    </source>
</reference>
<dbReference type="InterPro" id="IPR014710">
    <property type="entry name" value="RmlC-like_jellyroll"/>
</dbReference>
<dbReference type="Gene3D" id="2.60.120.10">
    <property type="entry name" value="Jelly Rolls"/>
    <property type="match status" value="1"/>
</dbReference>
<comment type="similarity">
    <text evidence="9">Belongs to the acireductone dioxygenase (ARD) family.</text>
</comment>
<dbReference type="Proteomes" id="UP000006048">
    <property type="component" value="Plasmid pTURPA.01"/>
</dbReference>
<feature type="site" description="Important to generate the dianion" evidence="9">
    <location>
        <position position="104"/>
    </location>
</feature>
<evidence type="ECO:0000313" key="11">
    <source>
        <dbReference type="Proteomes" id="UP000006048"/>
    </source>
</evidence>
<dbReference type="GO" id="GO:0010308">
    <property type="term" value="F:acireductone dioxygenase (Ni2+-requiring) activity"/>
    <property type="evidence" value="ECO:0007669"/>
    <property type="project" value="UniProtKB-UniRule"/>
</dbReference>
<dbReference type="InterPro" id="IPR011051">
    <property type="entry name" value="RmlC_Cupin_sf"/>
</dbReference>
<geneLocation type="plasmid" evidence="10 11">
    <name>pTURPA.01</name>
</geneLocation>
<keyword evidence="5 9" id="KW-0223">Dioxygenase</keyword>
<comment type="catalytic activity">
    <reaction evidence="9">
        <text>1,2-dihydroxy-5-(methylsulfanyl)pent-1-en-3-one + O2 = 3-(methylsulfanyl)propanoate + CO + formate + 2 H(+)</text>
        <dbReference type="Rhea" id="RHEA:14161"/>
        <dbReference type="ChEBI" id="CHEBI:15378"/>
        <dbReference type="ChEBI" id="CHEBI:15379"/>
        <dbReference type="ChEBI" id="CHEBI:15740"/>
        <dbReference type="ChEBI" id="CHEBI:17245"/>
        <dbReference type="ChEBI" id="CHEBI:49016"/>
        <dbReference type="ChEBI" id="CHEBI:49252"/>
        <dbReference type="EC" id="1.13.11.53"/>
    </reaction>
</comment>
<keyword evidence="6 9" id="KW-0560">Oxidoreductase</keyword>
<feature type="binding site" evidence="9">
    <location>
        <position position="96"/>
    </location>
    <ligand>
        <name>Fe(2+)</name>
        <dbReference type="ChEBI" id="CHEBI:29033"/>
    </ligand>
</feature>
<dbReference type="AlphaFoldDB" id="I4BC09"/>
<evidence type="ECO:0000256" key="8">
    <source>
        <dbReference type="ARBA" id="ARBA00023167"/>
    </source>
</evidence>
<evidence type="ECO:0000256" key="7">
    <source>
        <dbReference type="ARBA" id="ARBA00023004"/>
    </source>
</evidence>
<dbReference type="EC" id="1.13.11.53" evidence="9"/>
<organism evidence="10 11">
    <name type="scientific">Turneriella parva (strain ATCC BAA-1111 / DSM 21527 / NCTC 11395 / H)</name>
    <name type="common">Leptospira parva</name>
    <dbReference type="NCBI Taxonomy" id="869212"/>
    <lineage>
        <taxon>Bacteria</taxon>
        <taxon>Pseudomonadati</taxon>
        <taxon>Spirochaetota</taxon>
        <taxon>Spirochaetia</taxon>
        <taxon>Leptospirales</taxon>
        <taxon>Leptospiraceae</taxon>
        <taxon>Turneriella</taxon>
    </lineage>
</organism>
<dbReference type="SUPFAM" id="SSF51182">
    <property type="entry name" value="RmlC-like cupins"/>
    <property type="match status" value="1"/>
</dbReference>
<evidence type="ECO:0000313" key="10">
    <source>
        <dbReference type="EMBL" id="AFM14816.1"/>
    </source>
</evidence>
<protein>
    <recommendedName>
        <fullName evidence="9">Acireductone dioxygenase</fullName>
    </recommendedName>
    <alternativeName>
        <fullName evidence="9">1,2-dihydroxy-3-keto-5-methylthiopentene dioxygenase</fullName>
        <shortName evidence="9">DHK-MTPene dioxygenase</shortName>
    </alternativeName>
    <alternativeName>
        <fullName evidence="9">Acireductone dioxygenase (Fe(2+)-requiring)</fullName>
        <shortName evidence="9">ARD'</shortName>
        <shortName evidence="9">Fe-ARD</shortName>
        <ecNumber evidence="9">1.13.11.54</ecNumber>
    </alternativeName>
    <alternativeName>
        <fullName evidence="9">Acireductone dioxygenase (Ni(2+)-requiring)</fullName>
        <shortName evidence="9">ARD</shortName>
        <shortName evidence="9">Ni-ARD</shortName>
        <ecNumber evidence="9">1.13.11.53</ecNumber>
    </alternativeName>
</protein>
<comment type="function">
    <text evidence="9">Catalyzes 2 different reactions between oxygene and the acireductone 1,2-dihydroxy-3-keto-5-methylthiopentene (DHK-MTPene) depending upon the metal bound in the active site. Fe-containing acireductone dioxygenase (Fe-ARD) produces formate and 2-keto-4-methylthiobutyrate (KMTB), the alpha-ketoacid precursor of methionine in the methionine recycle pathway. Ni-containing acireductone dioxygenase (Ni-ARD) produces methylthiopropionate, carbon monoxide and formate, and does not lie on the methionine recycle pathway.</text>
</comment>
<dbReference type="HAMAP" id="MF_01682">
    <property type="entry name" value="Salvage_MtnD"/>
    <property type="match status" value="1"/>
</dbReference>
<dbReference type="InterPro" id="IPR004313">
    <property type="entry name" value="ARD"/>
</dbReference>
<feature type="binding site" evidence="9">
    <location>
        <position position="98"/>
    </location>
    <ligand>
        <name>Fe(2+)</name>
        <dbReference type="ChEBI" id="CHEBI:29033"/>
    </ligand>
</feature>
<dbReference type="InterPro" id="IPR023956">
    <property type="entry name" value="ARD_bac"/>
</dbReference>
<keyword evidence="7 9" id="KW-0408">Iron</keyword>
<keyword evidence="10" id="KW-0614">Plasmid</keyword>
<feature type="site" description="May play a role in metal incorporation in vivo" evidence="9">
    <location>
        <position position="95"/>
    </location>
</feature>
<dbReference type="GO" id="GO:0005506">
    <property type="term" value="F:iron ion binding"/>
    <property type="evidence" value="ECO:0007669"/>
    <property type="project" value="UniProtKB-UniRule"/>
</dbReference>
<dbReference type="HOGENOM" id="CLU_125400_0_0_12"/>
<evidence type="ECO:0000256" key="2">
    <source>
        <dbReference type="ARBA" id="ARBA00022596"/>
    </source>
</evidence>
<dbReference type="PANTHER" id="PTHR23418">
    <property type="entry name" value="ACIREDUCTONE DIOXYGENASE"/>
    <property type="match status" value="1"/>
</dbReference>
<feature type="site" description="May play a role in transmitting local conformational changes" evidence="9">
    <location>
        <position position="101"/>
    </location>
</feature>
<dbReference type="GO" id="GO:0019284">
    <property type="term" value="P:L-methionine salvage from S-adenosylmethionine"/>
    <property type="evidence" value="ECO:0007669"/>
    <property type="project" value="InterPro"/>
</dbReference>
<accession>I4BC09</accession>
<dbReference type="KEGG" id="tpx:Turpa_0014"/>
<feature type="binding site" evidence="9">
    <location>
        <position position="96"/>
    </location>
    <ligand>
        <name>Ni(2+)</name>
        <dbReference type="ChEBI" id="CHEBI:49786"/>
    </ligand>
</feature>
<evidence type="ECO:0000256" key="4">
    <source>
        <dbReference type="ARBA" id="ARBA00022723"/>
    </source>
</evidence>
<dbReference type="CDD" id="cd02232">
    <property type="entry name" value="cupin_ARD"/>
    <property type="match status" value="1"/>
</dbReference>